<dbReference type="STRING" id="679897.HMU08430"/>
<dbReference type="InterPro" id="IPR020569">
    <property type="entry name" value="UPF0029_Impact_CS"/>
</dbReference>
<dbReference type="Proteomes" id="UP000001522">
    <property type="component" value="Chromosome"/>
</dbReference>
<keyword evidence="4" id="KW-1185">Reference proteome</keyword>
<feature type="domain" description="Impact N-terminal" evidence="2">
    <location>
        <begin position="15"/>
        <end position="117"/>
    </location>
</feature>
<dbReference type="PANTHER" id="PTHR16301:SF20">
    <property type="entry name" value="IMPACT FAMILY MEMBER YIGZ"/>
    <property type="match status" value="1"/>
</dbReference>
<evidence type="ECO:0000256" key="1">
    <source>
        <dbReference type="ARBA" id="ARBA00007665"/>
    </source>
</evidence>
<dbReference type="GO" id="GO:0005737">
    <property type="term" value="C:cytoplasm"/>
    <property type="evidence" value="ECO:0007669"/>
    <property type="project" value="TreeGrafter"/>
</dbReference>
<dbReference type="KEGG" id="hms:HMU08430"/>
<dbReference type="HOGENOM" id="CLU_083552_1_2_7"/>
<dbReference type="InterPro" id="IPR036956">
    <property type="entry name" value="Impact_N_sf"/>
</dbReference>
<evidence type="ECO:0000313" key="4">
    <source>
        <dbReference type="Proteomes" id="UP000001522"/>
    </source>
</evidence>
<dbReference type="Gene3D" id="3.30.230.30">
    <property type="entry name" value="Impact, N-terminal domain"/>
    <property type="match status" value="1"/>
</dbReference>
<gene>
    <name evidence="3" type="ordered locus">HMU08430</name>
</gene>
<protein>
    <recommendedName>
        <fullName evidence="2">Impact N-terminal domain-containing protein</fullName>
    </recommendedName>
</protein>
<dbReference type="GO" id="GO:0006446">
    <property type="term" value="P:regulation of translational initiation"/>
    <property type="evidence" value="ECO:0007669"/>
    <property type="project" value="TreeGrafter"/>
</dbReference>
<dbReference type="PROSITE" id="PS00910">
    <property type="entry name" value="UPF0029"/>
    <property type="match status" value="1"/>
</dbReference>
<dbReference type="InterPro" id="IPR020568">
    <property type="entry name" value="Ribosomal_Su5_D2-typ_SF"/>
</dbReference>
<sequence length="199" mass="22530">MKKIVGEAFFELEAKKSSFLGFLFPWEHFAEKLQELKNTHLKAVHFVYAYRVYDSGRVEEAFSDDGEPRGSSGMPVLNVLRGRDLVDSAAIVVRYFGGTLLGVGGLVRAYTQSIVECVKIAESKNLLQDFVQECQREFFCSYALLSRVEYLAKILELELQKDRFCDAGVVLHIRGREGSVEEFAAQVEQMRFVNKPSQG</sequence>
<reference evidence="3 4" key="1">
    <citation type="journal article" date="2010" name="BMC Genomics">
        <title>Comparative genomics and proteomics of Helicobacter mustelae, an ulcerogenic and carcinogenic gastric pathogen.</title>
        <authorList>
            <person name="O'Toole P.W."/>
            <person name="Snelling W.J."/>
            <person name="Canchaya C."/>
            <person name="Forde B.M."/>
            <person name="Hardie K.R."/>
            <person name="Josenhans C."/>
            <person name="Graham R.L.J."/>
            <person name="McMullan G."/>
            <person name="Parkhill J."/>
            <person name="Belda E."/>
            <person name="Bentley S.D."/>
        </authorList>
    </citation>
    <scope>NUCLEOTIDE SEQUENCE [LARGE SCALE GENOMIC DNA]</scope>
    <source>
        <strain evidence="4">ATCC 43772 / LMG 18044 / NCTC 12198 / 12198</strain>
    </source>
</reference>
<proteinExistence type="inferred from homology"/>
<dbReference type="PANTHER" id="PTHR16301">
    <property type="entry name" value="IMPACT-RELATED"/>
    <property type="match status" value="1"/>
</dbReference>
<organism evidence="3 4">
    <name type="scientific">Helicobacter mustelae (strain ATCC 43772 / CCUG 25715 / CIP 103759 / LMG 18044 / NCTC 12198 / R85-136P)</name>
    <name type="common">Campylobacter mustelae</name>
    <dbReference type="NCBI Taxonomy" id="679897"/>
    <lineage>
        <taxon>Bacteria</taxon>
        <taxon>Pseudomonadati</taxon>
        <taxon>Campylobacterota</taxon>
        <taxon>Epsilonproteobacteria</taxon>
        <taxon>Campylobacterales</taxon>
        <taxon>Helicobacteraceae</taxon>
        <taxon>Helicobacter</taxon>
    </lineage>
</organism>
<dbReference type="RefSeq" id="WP_013023174.1">
    <property type="nucleotide sequence ID" value="NC_013949.1"/>
</dbReference>
<dbReference type="Pfam" id="PF01205">
    <property type="entry name" value="Impact_N"/>
    <property type="match status" value="1"/>
</dbReference>
<dbReference type="eggNOG" id="COG1739">
    <property type="taxonomic scope" value="Bacteria"/>
</dbReference>
<dbReference type="AlphaFoldDB" id="D3UHX7"/>
<dbReference type="EMBL" id="FN555004">
    <property type="protein sequence ID" value="CBG40100.1"/>
    <property type="molecule type" value="Genomic_DNA"/>
</dbReference>
<name>D3UHX7_HELM1</name>
<accession>D3UHX7</accession>
<dbReference type="InterPro" id="IPR023582">
    <property type="entry name" value="Impact"/>
</dbReference>
<dbReference type="InterPro" id="IPR001498">
    <property type="entry name" value="Impact_N"/>
</dbReference>
<evidence type="ECO:0000259" key="2">
    <source>
        <dbReference type="Pfam" id="PF01205"/>
    </source>
</evidence>
<evidence type="ECO:0000313" key="3">
    <source>
        <dbReference type="EMBL" id="CBG40100.1"/>
    </source>
</evidence>
<comment type="similarity">
    <text evidence="1">Belongs to the IMPACT family.</text>
</comment>
<dbReference type="SUPFAM" id="SSF54211">
    <property type="entry name" value="Ribosomal protein S5 domain 2-like"/>
    <property type="match status" value="1"/>
</dbReference>